<dbReference type="HOGENOM" id="CLU_874442_0_0_1"/>
<dbReference type="Proteomes" id="UP000003163">
    <property type="component" value="Unassembled WGS sequence"/>
</dbReference>
<dbReference type="EMBL" id="AFBI03000004">
    <property type="protein sequence ID" value="EJW01767.1"/>
    <property type="molecule type" value="Genomic_DNA"/>
</dbReference>
<sequence length="318" mass="38281">MMNKNNISLSLNCNRNTFNKNILEYYFRYNKIACEYNKLNSIVQKSYSQNEENMNINGKENDERIEIMIKGPEPELCYKKGIDYIKNLNKINLRLWLENFENICNLNEWNDEQKFYFLNRLIIDKNVPSSVISKIYAETRKKLIEIRYNKEEMNKVFKKMEAVRLKDFIKIEDYVHKERCLVDEYALGYQISKNEHSHKHAEVFFRGLSTHTRIELAKVQKAIIEAEIEYLTKIEEEILSQMEERTNAYKNRSSYQQNKERENYNSYNNKNKFGSKWCTIHRSTTHYTKECFLNPANKKNRQIISLEFKITTKKIKNT</sequence>
<reference evidence="1 2" key="1">
    <citation type="submission" date="2011-08" db="EMBL/GenBank/DDBJ databases">
        <authorList>
            <person name="Liu Z.J."/>
            <person name="Shi F.L."/>
            <person name="Lu J.Q."/>
            <person name="Li M."/>
            <person name="Wang Z.L."/>
        </authorList>
    </citation>
    <scope>NUCLEOTIDE SEQUENCE [LARGE SCALE GENOMIC DNA]</scope>
    <source>
        <strain evidence="1 2">USNM 41457</strain>
    </source>
</reference>
<reference evidence="2" key="2">
    <citation type="submission" date="2015-07" db="EMBL/GenBank/DDBJ databases">
        <title>Contrasting host-pathogen interactions and genome evolution in two generalist and specialist microsporidian pathogens of mosquitoes.</title>
        <authorList>
            <consortium name="The Broad Institute Genomics Platform"/>
            <consortium name="The Broad Institute Genome Sequencing Center for Infectious Disease"/>
            <person name="Cuomo C.A."/>
            <person name="Sanscrainte N.D."/>
            <person name="Goldberg J.M."/>
            <person name="Heiman D."/>
            <person name="Young S."/>
            <person name="Zeng Q."/>
            <person name="Becnel J.J."/>
            <person name="Birren B.W."/>
        </authorList>
    </citation>
    <scope>NUCLEOTIDE SEQUENCE [LARGE SCALE GENOMIC DNA]</scope>
    <source>
        <strain evidence="2">USNM 41457</strain>
    </source>
</reference>
<comment type="caution">
    <text evidence="1">The sequence shown here is derived from an EMBL/GenBank/DDBJ whole genome shotgun (WGS) entry which is preliminary data.</text>
</comment>
<protein>
    <submittedName>
        <fullName evidence="1">Uncharacterized protein</fullName>
    </submittedName>
</protein>
<accession>J9DK74</accession>
<dbReference type="AlphaFoldDB" id="J9DK74"/>
<name>J9DK74_EDHAE</name>
<evidence type="ECO:0000313" key="2">
    <source>
        <dbReference type="Proteomes" id="UP000003163"/>
    </source>
</evidence>
<keyword evidence="2" id="KW-1185">Reference proteome</keyword>
<evidence type="ECO:0000313" key="1">
    <source>
        <dbReference type="EMBL" id="EJW01767.1"/>
    </source>
</evidence>
<organism evidence="1 2">
    <name type="scientific">Edhazardia aedis (strain USNM 41457)</name>
    <name type="common">Microsporidian parasite</name>
    <dbReference type="NCBI Taxonomy" id="1003232"/>
    <lineage>
        <taxon>Eukaryota</taxon>
        <taxon>Fungi</taxon>
        <taxon>Fungi incertae sedis</taxon>
        <taxon>Microsporidia</taxon>
        <taxon>Edhazardia</taxon>
    </lineage>
</organism>
<dbReference type="OrthoDB" id="2187652at2759"/>
<gene>
    <name evidence="1" type="ORF">EDEG_00358</name>
</gene>
<dbReference type="VEuPathDB" id="MicrosporidiaDB:EDEG_00358"/>
<proteinExistence type="predicted"/>
<dbReference type="InParanoid" id="J9DK74"/>